<keyword evidence="2" id="KW-1185">Reference proteome</keyword>
<dbReference type="OrthoDB" id="9777645at2"/>
<dbReference type="PANTHER" id="PTHR38605">
    <property type="entry name" value="ATPASE-RELATED"/>
    <property type="match status" value="1"/>
</dbReference>
<dbReference type="Proteomes" id="UP000028945">
    <property type="component" value="Chromosome"/>
</dbReference>
<dbReference type="eggNOG" id="COG3106">
    <property type="taxonomic scope" value="Bacteria"/>
</dbReference>
<dbReference type="InterPro" id="IPR007413">
    <property type="entry name" value="YcjX-like"/>
</dbReference>
<gene>
    <name evidence="1" type="ORF">IX83_03740</name>
</gene>
<name>A0A077DCB1_9BURK</name>
<dbReference type="STRING" id="1072685.IX83_03740"/>
<dbReference type="RefSeq" id="WP_038499298.1">
    <property type="nucleotide sequence ID" value="NZ_AFWK01000107.1"/>
</dbReference>
<accession>A0A077DCB1</accession>
<dbReference type="PANTHER" id="PTHR38605:SF1">
    <property type="entry name" value="ATPASE"/>
    <property type="match status" value="1"/>
</dbReference>
<dbReference type="InterPro" id="IPR027417">
    <property type="entry name" value="P-loop_NTPase"/>
</dbReference>
<dbReference type="SUPFAM" id="SSF52540">
    <property type="entry name" value="P-loop containing nucleoside triphosphate hydrolases"/>
    <property type="match status" value="1"/>
</dbReference>
<proteinExistence type="predicted"/>
<evidence type="ECO:0000313" key="2">
    <source>
        <dbReference type="Proteomes" id="UP000028945"/>
    </source>
</evidence>
<dbReference type="PIRSF" id="PIRSF019381">
    <property type="entry name" value="YcjX"/>
    <property type="match status" value="1"/>
</dbReference>
<sequence>MAFFDSLKEELSQKYEQLFDQQLRIAVTGLTRSGKTAFITSLINQLLTLDEDKNKFPAFKASREGRIQSVRIIPHLNKEIASFPYDENIAGLSQDPPQWPMPTSVFREVRLEIKYRYKPGLWRQIGLPPVLTDGTLYLDIVDYPGEWLLDLPLLDLSYERWSQSSDFLSNELRQEMAQDWLHSLNTLDLKAKADYQQIKQIAQQYTEFLLACKRKGLENIQPARFVMPKGVSEDAPVYDFFPLVHLLKEDWAGLLSHAEKHPDSTIAVLMNHYDYYVNHYVKDFYEKYFKRFDRQVVLIDCLTPLNHSNIALTETKQALQGIFEHFSYGTRSLFHRLFSPQIDKLMFVATKLDHITTDQKKSLESLLEHLILDSKRVLKINDIRMDNAVIASIRATVQVSKVDENGVEQRALKGRLKKDGQEVYIYPGEVPHNLMIAKNYQEAFEFDEYLPLPLDENGSIRQLNMDKVMSFLLDDKLE</sequence>
<dbReference type="KEGG" id="bpsi:IX83_03740"/>
<organism evidence="1 2">
    <name type="scientific">Basilea psittacipulmonis DSM 24701</name>
    <dbReference type="NCBI Taxonomy" id="1072685"/>
    <lineage>
        <taxon>Bacteria</taxon>
        <taxon>Pseudomonadati</taxon>
        <taxon>Pseudomonadota</taxon>
        <taxon>Betaproteobacteria</taxon>
        <taxon>Burkholderiales</taxon>
        <taxon>Alcaligenaceae</taxon>
        <taxon>Basilea</taxon>
    </lineage>
</organism>
<protein>
    <recommendedName>
        <fullName evidence="3">YcjX family protein</fullName>
    </recommendedName>
</protein>
<dbReference type="HOGENOM" id="CLU_043657_0_0_4"/>
<dbReference type="EMBL" id="CP009238">
    <property type="protein sequence ID" value="AIL32535.1"/>
    <property type="molecule type" value="Genomic_DNA"/>
</dbReference>
<evidence type="ECO:0000313" key="1">
    <source>
        <dbReference type="EMBL" id="AIL32535.1"/>
    </source>
</evidence>
<dbReference type="Pfam" id="PF04317">
    <property type="entry name" value="DUF463"/>
    <property type="match status" value="1"/>
</dbReference>
<dbReference type="AlphaFoldDB" id="A0A077DCB1"/>
<evidence type="ECO:0008006" key="3">
    <source>
        <dbReference type="Google" id="ProtNLM"/>
    </source>
</evidence>
<reference evidence="1 2" key="1">
    <citation type="journal article" date="2014" name="BMC Genomics">
        <title>A genomic perspective on a new bacterial genus and species from the Alcaligenaceae family, Basilea psittacipulmonis.</title>
        <authorList>
            <person name="Whiteson K.L."/>
            <person name="Hernandez D."/>
            <person name="Lazarevic V."/>
            <person name="Gaia N."/>
            <person name="Farinelli L."/>
            <person name="Francois P."/>
            <person name="Pilo P."/>
            <person name="Frey J."/>
            <person name="Schrenzel J."/>
        </authorList>
    </citation>
    <scope>NUCLEOTIDE SEQUENCE [LARGE SCALE GENOMIC DNA]</scope>
    <source>
        <strain evidence="1 2">DSM 24701</strain>
    </source>
</reference>